<comment type="caution">
    <text evidence="1">The sequence shown here is derived from an EMBL/GenBank/DDBJ whole genome shotgun (WGS) entry which is preliminary data.</text>
</comment>
<name>A0ABT5WY53_9SPHN</name>
<dbReference type="PROSITE" id="PS51257">
    <property type="entry name" value="PROKAR_LIPOPROTEIN"/>
    <property type="match status" value="1"/>
</dbReference>
<gene>
    <name evidence="1" type="ORF">PYV00_23720</name>
</gene>
<keyword evidence="2" id="KW-1185">Reference proteome</keyword>
<protein>
    <recommendedName>
        <fullName evidence="3">MarR family transcriptional regulator</fullName>
    </recommendedName>
</protein>
<sequence length="340" mass="37013">MGERPSPDRFGPEYTPVMVAAITSCTAAIARLDARISVSPVASAWALRAAWSGYARALQLQGVEVDEIDVFSWGCSLRIPGRSLRATNLDQYERFGPWRAALQAKDLLAWRDALPMSIAEPPGAADHPPLVRALDRVRQHARIDGTITPWLGLPFALRDQRLSASALPCLGGGSKALRLKRRPDVTDWLSTVRSLEASALKGFSRLDQLERLYRAAQRAISDEYRPGALPSLVALSCHRPLLSPQSVSETLGMSIAGASKLLERTAATGLLVEITQRRTWRLFLASDLAVDFGYAAPKRGRPKAEPPPLPATGGLVAVFDAFDEEMSAIDDLLRRVSGND</sequence>
<evidence type="ECO:0000313" key="2">
    <source>
        <dbReference type="Proteomes" id="UP001216253"/>
    </source>
</evidence>
<dbReference type="EMBL" id="JARESE010000098">
    <property type="protein sequence ID" value="MDE8654706.1"/>
    <property type="molecule type" value="Genomic_DNA"/>
</dbReference>
<proteinExistence type="predicted"/>
<evidence type="ECO:0000313" key="1">
    <source>
        <dbReference type="EMBL" id="MDE8654706.1"/>
    </source>
</evidence>
<reference evidence="1 2" key="1">
    <citation type="submission" date="2023-03" db="EMBL/GenBank/DDBJ databases">
        <title>NovoSphingobium album sp. nov. isolated from polycyclic aromatic hydrocarbons- and heavy-metal polluted soil.</title>
        <authorList>
            <person name="Liu Z."/>
            <person name="Wang K."/>
        </authorList>
    </citation>
    <scope>NUCLEOTIDE SEQUENCE [LARGE SCALE GENOMIC DNA]</scope>
    <source>
        <strain evidence="1 2">H3SJ31-1</strain>
    </source>
</reference>
<dbReference type="RefSeq" id="WP_275230826.1">
    <property type="nucleotide sequence ID" value="NZ_JARESE010000098.1"/>
</dbReference>
<dbReference type="Proteomes" id="UP001216253">
    <property type="component" value="Unassembled WGS sequence"/>
</dbReference>
<accession>A0ABT5WY53</accession>
<evidence type="ECO:0008006" key="3">
    <source>
        <dbReference type="Google" id="ProtNLM"/>
    </source>
</evidence>
<organism evidence="1 2">
    <name type="scientific">Novosphingobium album</name>
    <name type="common">ex Liu et al. 2023</name>
    <dbReference type="NCBI Taxonomy" id="3031130"/>
    <lineage>
        <taxon>Bacteria</taxon>
        <taxon>Pseudomonadati</taxon>
        <taxon>Pseudomonadota</taxon>
        <taxon>Alphaproteobacteria</taxon>
        <taxon>Sphingomonadales</taxon>
        <taxon>Sphingomonadaceae</taxon>
        <taxon>Novosphingobium</taxon>
    </lineage>
</organism>